<protein>
    <submittedName>
        <fullName evidence="5">4'-phosphopantetheinyl transferase</fullName>
        <ecNumber evidence="5">2.7.8.-</ecNumber>
    </submittedName>
</protein>
<comment type="similarity">
    <text evidence="1">Belongs to the P-Pant transferase superfamily. Gsp/Sfp/HetI/AcpT family.</text>
</comment>
<dbReference type="Proteomes" id="UP000517916">
    <property type="component" value="Unassembled WGS sequence"/>
</dbReference>
<dbReference type="RefSeq" id="WP_025359484.1">
    <property type="nucleotide sequence ID" value="NZ_BAAABQ010000010.1"/>
</dbReference>
<dbReference type="Pfam" id="PF01648">
    <property type="entry name" value="ACPS"/>
    <property type="match status" value="1"/>
</dbReference>
<evidence type="ECO:0000313" key="6">
    <source>
        <dbReference type="Proteomes" id="UP000517916"/>
    </source>
</evidence>
<dbReference type="PANTHER" id="PTHR12215">
    <property type="entry name" value="PHOSPHOPANTETHEINE TRANSFERASE"/>
    <property type="match status" value="1"/>
</dbReference>
<comment type="caution">
    <text evidence="5">The sequence shown here is derived from an EMBL/GenBank/DDBJ whole genome shotgun (WGS) entry which is preliminary data.</text>
</comment>
<dbReference type="InterPro" id="IPR050559">
    <property type="entry name" value="P-Pant_transferase_sf"/>
</dbReference>
<gene>
    <name evidence="5" type="ORF">BC739_000060</name>
</gene>
<proteinExistence type="inferred from homology"/>
<dbReference type="SUPFAM" id="SSF56214">
    <property type="entry name" value="4'-phosphopantetheinyl transferase"/>
    <property type="match status" value="2"/>
</dbReference>
<dbReference type="GO" id="GO:0016740">
    <property type="term" value="F:transferase activity"/>
    <property type="evidence" value="ECO:0007669"/>
    <property type="project" value="UniProtKB-KW"/>
</dbReference>
<feature type="domain" description="4'-phosphopantetheinyl transferase" evidence="3">
    <location>
        <begin position="106"/>
        <end position="166"/>
    </location>
</feature>
<evidence type="ECO:0000256" key="2">
    <source>
        <dbReference type="ARBA" id="ARBA00022679"/>
    </source>
</evidence>
<dbReference type="InterPro" id="IPR041354">
    <property type="entry name" value="4PPT_N"/>
</dbReference>
<dbReference type="PANTHER" id="PTHR12215:SF10">
    <property type="entry name" value="L-AMINOADIPATE-SEMIALDEHYDE DEHYDROGENASE-PHOSPHOPANTETHEINYL TRANSFERASE"/>
    <property type="match status" value="1"/>
</dbReference>
<sequence>MSSTWVADTVKLAFARVTETSTRLATEEDRRAGAEQAAWRQREYLAARALLRGLLTELADLAAARASLSADEAGRPFLLGRPDLAVSLSHEDGWVAAAVAVGQGARVGVDVQVPVQGTDLSLINRCCGPRARAELAAMPGERRDHEFAWIWSVQEACVKAEGTGLAGRPWTVPVEVGGTAGRWGDYHWRSLRDRAPIPLSCAYRQVGG</sequence>
<dbReference type="EMBL" id="JACJID010000001">
    <property type="protein sequence ID" value="MBA8922863.1"/>
    <property type="molecule type" value="Genomic_DNA"/>
</dbReference>
<evidence type="ECO:0000259" key="4">
    <source>
        <dbReference type="Pfam" id="PF17837"/>
    </source>
</evidence>
<keyword evidence="6" id="KW-1185">Reference proteome</keyword>
<accession>A0ABR6B7L0</accession>
<evidence type="ECO:0000259" key="3">
    <source>
        <dbReference type="Pfam" id="PF01648"/>
    </source>
</evidence>
<organism evidence="5 6">
    <name type="scientific">Kutzneria viridogrisea</name>
    <dbReference type="NCBI Taxonomy" id="47990"/>
    <lineage>
        <taxon>Bacteria</taxon>
        <taxon>Bacillati</taxon>
        <taxon>Actinomycetota</taxon>
        <taxon>Actinomycetes</taxon>
        <taxon>Pseudonocardiales</taxon>
        <taxon>Pseudonocardiaceae</taxon>
        <taxon>Kutzneria</taxon>
    </lineage>
</organism>
<evidence type="ECO:0000256" key="1">
    <source>
        <dbReference type="ARBA" id="ARBA00010990"/>
    </source>
</evidence>
<reference evidence="5 6" key="1">
    <citation type="submission" date="2020-08" db="EMBL/GenBank/DDBJ databases">
        <title>Genomic Encyclopedia of Archaeal and Bacterial Type Strains, Phase II (KMG-II): from individual species to whole genera.</title>
        <authorList>
            <person name="Goeker M."/>
        </authorList>
    </citation>
    <scope>NUCLEOTIDE SEQUENCE [LARGE SCALE GENOMIC DNA]</scope>
    <source>
        <strain evidence="5 6">DSM 43850</strain>
    </source>
</reference>
<evidence type="ECO:0000313" key="5">
    <source>
        <dbReference type="EMBL" id="MBA8922863.1"/>
    </source>
</evidence>
<dbReference type="Gene3D" id="3.90.470.20">
    <property type="entry name" value="4'-phosphopantetheinyl transferase domain"/>
    <property type="match status" value="1"/>
</dbReference>
<name>A0ABR6B7L0_9PSEU</name>
<feature type="domain" description="4'-phosphopantetheinyl transferase N-terminal" evidence="4">
    <location>
        <begin position="37"/>
        <end position="100"/>
    </location>
</feature>
<keyword evidence="2 5" id="KW-0808">Transferase</keyword>
<dbReference type="Pfam" id="PF17837">
    <property type="entry name" value="4PPT_N"/>
    <property type="match status" value="1"/>
</dbReference>
<dbReference type="InterPro" id="IPR037143">
    <property type="entry name" value="4-PPantetheinyl_Trfase_dom_sf"/>
</dbReference>
<dbReference type="InterPro" id="IPR008278">
    <property type="entry name" value="4-PPantetheinyl_Trfase_dom"/>
</dbReference>
<dbReference type="EC" id="2.7.8.-" evidence="5"/>